<proteinExistence type="inferred from homology"/>
<evidence type="ECO:0000256" key="4">
    <source>
        <dbReference type="ARBA" id="ARBA00022840"/>
    </source>
</evidence>
<evidence type="ECO:0000259" key="8">
    <source>
        <dbReference type="PROSITE" id="PS51192"/>
    </source>
</evidence>
<evidence type="ECO:0000256" key="6">
    <source>
        <dbReference type="RuleBase" id="RU000492"/>
    </source>
</evidence>
<dbReference type="InterPro" id="IPR000629">
    <property type="entry name" value="RNA-helicase_DEAD-box_CS"/>
</dbReference>
<dbReference type="InterPro" id="IPR014001">
    <property type="entry name" value="Helicase_ATP-bd"/>
</dbReference>
<comment type="caution">
    <text evidence="10">The sequence shown here is derived from an EMBL/GenBank/DDBJ whole genome shotgun (WGS) entry which is preliminary data.</text>
</comment>
<evidence type="ECO:0000313" key="11">
    <source>
        <dbReference type="Proteomes" id="UP000811844"/>
    </source>
</evidence>
<dbReference type="CDD" id="cd00268">
    <property type="entry name" value="DEADc"/>
    <property type="match status" value="1"/>
</dbReference>
<evidence type="ECO:0000313" key="10">
    <source>
        <dbReference type="EMBL" id="MBR9726455.1"/>
    </source>
</evidence>
<dbReference type="PROSITE" id="PS51192">
    <property type="entry name" value="HELICASE_ATP_BIND_1"/>
    <property type="match status" value="1"/>
</dbReference>
<evidence type="ECO:0000259" key="9">
    <source>
        <dbReference type="PROSITE" id="PS51194"/>
    </source>
</evidence>
<dbReference type="InterPro" id="IPR050079">
    <property type="entry name" value="DEAD_box_RNA_helicase"/>
</dbReference>
<feature type="region of interest" description="Disordered" evidence="7">
    <location>
        <begin position="379"/>
        <end position="417"/>
    </location>
</feature>
<dbReference type="PROSITE" id="PS51194">
    <property type="entry name" value="HELICASE_CTER"/>
    <property type="match status" value="1"/>
</dbReference>
<evidence type="ECO:0000256" key="7">
    <source>
        <dbReference type="SAM" id="MobiDB-lite"/>
    </source>
</evidence>
<dbReference type="CDD" id="cd18787">
    <property type="entry name" value="SF2_C_DEAD"/>
    <property type="match status" value="1"/>
</dbReference>
<keyword evidence="2 6" id="KW-0378">Hydrolase</keyword>
<evidence type="ECO:0000256" key="5">
    <source>
        <dbReference type="ARBA" id="ARBA00038437"/>
    </source>
</evidence>
<keyword evidence="1 6" id="KW-0547">Nucleotide-binding</keyword>
<feature type="compositionally biased region" description="Basic and acidic residues" evidence="7">
    <location>
        <begin position="383"/>
        <end position="396"/>
    </location>
</feature>
<dbReference type="InterPro" id="IPR011545">
    <property type="entry name" value="DEAD/DEAH_box_helicase_dom"/>
</dbReference>
<dbReference type="PANTHER" id="PTHR47959:SF2">
    <property type="entry name" value="ATP-DEPENDENT RNA HELICASE DEAD BOX FAMILY"/>
    <property type="match status" value="1"/>
</dbReference>
<dbReference type="PROSITE" id="PS00039">
    <property type="entry name" value="DEAD_ATP_HELICASE"/>
    <property type="match status" value="1"/>
</dbReference>
<dbReference type="RefSeq" id="WP_153661327.1">
    <property type="nucleotide sequence ID" value="NZ_JAAIKR010000001.1"/>
</dbReference>
<dbReference type="Pfam" id="PF00271">
    <property type="entry name" value="Helicase_C"/>
    <property type="match status" value="1"/>
</dbReference>
<evidence type="ECO:0000256" key="2">
    <source>
        <dbReference type="ARBA" id="ARBA00022801"/>
    </source>
</evidence>
<dbReference type="SUPFAM" id="SSF52540">
    <property type="entry name" value="P-loop containing nucleoside triphosphate hydrolases"/>
    <property type="match status" value="1"/>
</dbReference>
<protein>
    <submittedName>
        <fullName evidence="10">DEAD/DEAH box helicase</fullName>
    </submittedName>
</protein>
<dbReference type="SMART" id="SM00487">
    <property type="entry name" value="DEXDc"/>
    <property type="match status" value="1"/>
</dbReference>
<keyword evidence="4 6" id="KW-0067">ATP-binding</keyword>
<dbReference type="InterPro" id="IPR044742">
    <property type="entry name" value="DEAD/DEAH_RhlB"/>
</dbReference>
<keyword evidence="11" id="KW-1185">Reference proteome</keyword>
<reference evidence="10 11" key="1">
    <citation type="submission" date="2020-02" db="EMBL/GenBank/DDBJ databases">
        <title>Shewanella WXL01 sp. nov., a marine bacterium isolated from green algae in Luhuitou Fringing Reef (Northern South China Sea).</title>
        <authorList>
            <person name="Wang X."/>
        </authorList>
    </citation>
    <scope>NUCLEOTIDE SEQUENCE [LARGE SCALE GENOMIC DNA]</scope>
    <source>
        <strain evidence="10 11">MCCC 1A01895</strain>
    </source>
</reference>
<dbReference type="Proteomes" id="UP000811844">
    <property type="component" value="Unassembled WGS sequence"/>
</dbReference>
<dbReference type="InterPro" id="IPR001650">
    <property type="entry name" value="Helicase_C-like"/>
</dbReference>
<comment type="similarity">
    <text evidence="5 6">Belongs to the DEAD box helicase family.</text>
</comment>
<dbReference type="EMBL" id="JAAIKR010000001">
    <property type="protein sequence ID" value="MBR9726455.1"/>
    <property type="molecule type" value="Genomic_DNA"/>
</dbReference>
<evidence type="ECO:0000256" key="1">
    <source>
        <dbReference type="ARBA" id="ARBA00022741"/>
    </source>
</evidence>
<dbReference type="GO" id="GO:0004386">
    <property type="term" value="F:helicase activity"/>
    <property type="evidence" value="ECO:0007669"/>
    <property type="project" value="UniProtKB-KW"/>
</dbReference>
<feature type="domain" description="Helicase ATP-binding" evidence="8">
    <location>
        <begin position="31"/>
        <end position="207"/>
    </location>
</feature>
<dbReference type="PANTHER" id="PTHR47959">
    <property type="entry name" value="ATP-DEPENDENT RNA HELICASE RHLE-RELATED"/>
    <property type="match status" value="1"/>
</dbReference>
<feature type="compositionally biased region" description="Polar residues" evidence="7">
    <location>
        <begin position="398"/>
        <end position="407"/>
    </location>
</feature>
<evidence type="ECO:0000256" key="3">
    <source>
        <dbReference type="ARBA" id="ARBA00022806"/>
    </source>
</evidence>
<sequence length="417" mass="45688">MSFSNMSLHSQLLLQLPASIVTPTIIQQQAIPVILKGEDLLALAQTGSGKTLAFVLPILHKVMQRQLAMLEVKAAIVAVIIVPTRELALQVTTHITSIGQALNLKVEQLSGGENIEQQVSRLTEPAPIIVATPGRLLALAQQGEVNFEQLNMLVLDEADRLLDRGFVEDITALLTFMPARQTCLFSATMPEKLTHLATSVLANTAIRIEANKLNKVVGDIKQTIYHVNKGCKVNALKHLIKQYAWQQVLVFVNAKADADSVCKKLSKAGIATAALHGDKEQVKRSQMLSDFKSGKITVLIATDVLARGIHIDALPVVVNFELPLQAAVYIHRIGRTARAGKCGDAISLVCHQELLQLNTIVQLTQQPLVTQSLVAFPVTDQPRNNDSKRPVRDKQANRRTANKNSNKAFVKRAPRRK</sequence>
<name>A0ABS5HZJ3_9GAMM</name>
<dbReference type="SMART" id="SM00490">
    <property type="entry name" value="HELICc"/>
    <property type="match status" value="1"/>
</dbReference>
<dbReference type="Gene3D" id="3.40.50.300">
    <property type="entry name" value="P-loop containing nucleotide triphosphate hydrolases"/>
    <property type="match status" value="2"/>
</dbReference>
<gene>
    <name evidence="10" type="ORF">G3R48_00395</name>
</gene>
<dbReference type="InterPro" id="IPR027417">
    <property type="entry name" value="P-loop_NTPase"/>
</dbReference>
<feature type="domain" description="Helicase C-terminal" evidence="9">
    <location>
        <begin position="235"/>
        <end position="382"/>
    </location>
</feature>
<dbReference type="Pfam" id="PF00270">
    <property type="entry name" value="DEAD"/>
    <property type="match status" value="1"/>
</dbReference>
<keyword evidence="3 6" id="KW-0347">Helicase</keyword>
<accession>A0ABS5HZJ3</accession>
<organism evidence="10 11">
    <name type="scientific">Shewanella intestini</name>
    <dbReference type="NCBI Taxonomy" id="2017544"/>
    <lineage>
        <taxon>Bacteria</taxon>
        <taxon>Pseudomonadati</taxon>
        <taxon>Pseudomonadota</taxon>
        <taxon>Gammaproteobacteria</taxon>
        <taxon>Alteromonadales</taxon>
        <taxon>Shewanellaceae</taxon>
        <taxon>Shewanella</taxon>
    </lineage>
</organism>